<dbReference type="Proteomes" id="UP000310200">
    <property type="component" value="Unassembled WGS sequence"/>
</dbReference>
<dbReference type="AlphaFoldDB" id="A0A4S2KHG5"/>
<dbReference type="EMBL" id="QBLH01002286">
    <property type="protein sequence ID" value="TGZ48933.1"/>
    <property type="molecule type" value="Genomic_DNA"/>
</dbReference>
<evidence type="ECO:0000313" key="3">
    <source>
        <dbReference type="Proteomes" id="UP000310200"/>
    </source>
</evidence>
<gene>
    <name evidence="2" type="ORF">DBV15_03387</name>
</gene>
<protein>
    <submittedName>
        <fullName evidence="2">Uncharacterized protein</fullName>
    </submittedName>
</protein>
<sequence length="84" mass="9824">MGLVEREAEMQELNAPRPGRSRDLFGVQLEVRYMWEIYSFNRNACKGSYITIKERTIEGTVMTLKADSRLIIEWSNEYDTCISL</sequence>
<keyword evidence="3" id="KW-1185">Reference proteome</keyword>
<proteinExistence type="predicted"/>
<comment type="caution">
    <text evidence="2">The sequence shown here is derived from an EMBL/GenBank/DDBJ whole genome shotgun (WGS) entry which is preliminary data.</text>
</comment>
<reference evidence="2 3" key="1">
    <citation type="journal article" date="2019" name="Philos. Trans. R. Soc. Lond., B, Biol. Sci.">
        <title>Ant behaviour and brain gene expression of defending hosts depend on the ecological success of the intruding social parasite.</title>
        <authorList>
            <person name="Kaur R."/>
            <person name="Stoldt M."/>
            <person name="Jongepier E."/>
            <person name="Feldmeyer B."/>
            <person name="Menzel F."/>
            <person name="Bornberg-Bauer E."/>
            <person name="Foitzik S."/>
        </authorList>
    </citation>
    <scope>NUCLEOTIDE SEQUENCE [LARGE SCALE GENOMIC DNA]</scope>
    <source>
        <tissue evidence="2">Whole body</tissue>
    </source>
</reference>
<feature type="region of interest" description="Disordered" evidence="1">
    <location>
        <begin position="1"/>
        <end position="21"/>
    </location>
</feature>
<organism evidence="2 3">
    <name type="scientific">Temnothorax longispinosus</name>
    <dbReference type="NCBI Taxonomy" id="300112"/>
    <lineage>
        <taxon>Eukaryota</taxon>
        <taxon>Metazoa</taxon>
        <taxon>Ecdysozoa</taxon>
        <taxon>Arthropoda</taxon>
        <taxon>Hexapoda</taxon>
        <taxon>Insecta</taxon>
        <taxon>Pterygota</taxon>
        <taxon>Neoptera</taxon>
        <taxon>Endopterygota</taxon>
        <taxon>Hymenoptera</taxon>
        <taxon>Apocrita</taxon>
        <taxon>Aculeata</taxon>
        <taxon>Formicoidea</taxon>
        <taxon>Formicidae</taxon>
        <taxon>Myrmicinae</taxon>
        <taxon>Temnothorax</taxon>
    </lineage>
</organism>
<name>A0A4S2KHG5_9HYME</name>
<accession>A0A4S2KHG5</accession>
<evidence type="ECO:0000256" key="1">
    <source>
        <dbReference type="SAM" id="MobiDB-lite"/>
    </source>
</evidence>
<evidence type="ECO:0000313" key="2">
    <source>
        <dbReference type="EMBL" id="TGZ48933.1"/>
    </source>
</evidence>